<evidence type="ECO:0000313" key="12">
    <source>
        <dbReference type="EMBL" id="KAA9005428.1"/>
    </source>
</evidence>
<dbReference type="GO" id="GO:0004515">
    <property type="term" value="F:nicotinate-nucleotide adenylyltransferase activity"/>
    <property type="evidence" value="ECO:0007669"/>
    <property type="project" value="UniProtKB-UniRule"/>
</dbReference>
<dbReference type="AlphaFoldDB" id="A0A5J5GBN3"/>
<dbReference type="PANTHER" id="PTHR39321:SF3">
    <property type="entry name" value="PHOSPHOPANTETHEINE ADENYLYLTRANSFERASE"/>
    <property type="match status" value="1"/>
</dbReference>
<keyword evidence="3 10" id="KW-0662">Pyridine nucleotide biosynthesis</keyword>
<dbReference type="InterPro" id="IPR005248">
    <property type="entry name" value="NadD/NMNAT"/>
</dbReference>
<dbReference type="SUPFAM" id="SSF52374">
    <property type="entry name" value="Nucleotidylyl transferase"/>
    <property type="match status" value="1"/>
</dbReference>
<organism evidence="12 13">
    <name type="scientific">Paenibacillus spiritus</name>
    <dbReference type="NCBI Taxonomy" id="2496557"/>
    <lineage>
        <taxon>Bacteria</taxon>
        <taxon>Bacillati</taxon>
        <taxon>Bacillota</taxon>
        <taxon>Bacilli</taxon>
        <taxon>Bacillales</taxon>
        <taxon>Paenibacillaceae</taxon>
        <taxon>Paenibacillus</taxon>
    </lineage>
</organism>
<dbReference type="NCBIfam" id="TIGR00125">
    <property type="entry name" value="cyt_tran_rel"/>
    <property type="match status" value="1"/>
</dbReference>
<evidence type="ECO:0000256" key="9">
    <source>
        <dbReference type="ARBA" id="ARBA00048721"/>
    </source>
</evidence>
<name>A0A5J5GBN3_9BACL</name>
<evidence type="ECO:0000256" key="7">
    <source>
        <dbReference type="ARBA" id="ARBA00022840"/>
    </source>
</evidence>
<evidence type="ECO:0000256" key="8">
    <source>
        <dbReference type="ARBA" id="ARBA00023027"/>
    </source>
</evidence>
<dbReference type="EMBL" id="VYKK01000008">
    <property type="protein sequence ID" value="KAA9005428.1"/>
    <property type="molecule type" value="Genomic_DNA"/>
</dbReference>
<keyword evidence="8 10" id="KW-0520">NAD</keyword>
<comment type="pathway">
    <text evidence="2 10">Cofactor biosynthesis; NAD(+) biosynthesis; deamido-NAD(+) from nicotinate D-ribonucleotide: step 1/1.</text>
</comment>
<evidence type="ECO:0000313" key="13">
    <source>
        <dbReference type="Proteomes" id="UP000367750"/>
    </source>
</evidence>
<evidence type="ECO:0000256" key="3">
    <source>
        <dbReference type="ARBA" id="ARBA00022642"/>
    </source>
</evidence>
<comment type="similarity">
    <text evidence="10">Belongs to the NadD family.</text>
</comment>
<dbReference type="HAMAP" id="MF_00244">
    <property type="entry name" value="NaMN_adenylyltr"/>
    <property type="match status" value="1"/>
</dbReference>
<evidence type="ECO:0000256" key="2">
    <source>
        <dbReference type="ARBA" id="ARBA00005019"/>
    </source>
</evidence>
<dbReference type="NCBIfam" id="TIGR00482">
    <property type="entry name" value="nicotinate (nicotinamide) nucleotide adenylyltransferase"/>
    <property type="match status" value="1"/>
</dbReference>
<protein>
    <recommendedName>
        <fullName evidence="10">Probable nicotinate-nucleotide adenylyltransferase</fullName>
        <ecNumber evidence="10">2.7.7.18</ecNumber>
    </recommendedName>
    <alternativeName>
        <fullName evidence="10">Deamido-NAD(+) diphosphorylase</fullName>
    </alternativeName>
    <alternativeName>
        <fullName evidence="10">Deamido-NAD(+) pyrophosphorylase</fullName>
    </alternativeName>
    <alternativeName>
        <fullName evidence="10">Nicotinate mononucleotide adenylyltransferase</fullName>
        <shortName evidence="10">NaMN adenylyltransferase</shortName>
    </alternativeName>
</protein>
<dbReference type="GO" id="GO:0009435">
    <property type="term" value="P:NAD+ biosynthetic process"/>
    <property type="evidence" value="ECO:0007669"/>
    <property type="project" value="UniProtKB-UniRule"/>
</dbReference>
<keyword evidence="6 10" id="KW-0547">Nucleotide-binding</keyword>
<evidence type="ECO:0000256" key="5">
    <source>
        <dbReference type="ARBA" id="ARBA00022695"/>
    </source>
</evidence>
<evidence type="ECO:0000256" key="4">
    <source>
        <dbReference type="ARBA" id="ARBA00022679"/>
    </source>
</evidence>
<dbReference type="NCBIfam" id="NF000841">
    <property type="entry name" value="PRK00071.1-4"/>
    <property type="match status" value="1"/>
</dbReference>
<comment type="function">
    <text evidence="1 10">Catalyzes the reversible adenylation of nicotinate mononucleotide (NaMN) to nicotinic acid adenine dinucleotide (NaAD).</text>
</comment>
<dbReference type="OrthoDB" id="5295945at2"/>
<feature type="domain" description="Cytidyltransferase-like" evidence="11">
    <location>
        <begin position="5"/>
        <end position="167"/>
    </location>
</feature>
<dbReference type="EC" id="2.7.7.18" evidence="10"/>
<comment type="caution">
    <text evidence="12">The sequence shown here is derived from an EMBL/GenBank/DDBJ whole genome shotgun (WGS) entry which is preliminary data.</text>
</comment>
<dbReference type="GO" id="GO:0005524">
    <property type="term" value="F:ATP binding"/>
    <property type="evidence" value="ECO:0007669"/>
    <property type="project" value="UniProtKB-KW"/>
</dbReference>
<keyword evidence="13" id="KW-1185">Reference proteome</keyword>
<dbReference type="UniPathway" id="UPA00253">
    <property type="reaction ID" value="UER00332"/>
</dbReference>
<keyword evidence="4 10" id="KW-0808">Transferase</keyword>
<sequence length="196" mass="21458">MKVGIMGGAFDPIHVGHLLAAETAREACGLDEVWFMPSHVPPHKQASGVSGEERLALVEAAVKSHPAFRSLDLELRKGGVSYTIETVRLLQERHPDVAFYFIIGADMVAYLPKWKEIGELARRLRFIGVARPGTPLDLDALPPEIAGSVTVADMPQMDISSTAIRRRAAEGRSIRYLVPDAVHDLVSRRGLYGVQP</sequence>
<reference evidence="12 13" key="1">
    <citation type="submission" date="2019-09" db="EMBL/GenBank/DDBJ databases">
        <title>Bacillus ochoae sp. nov., Paenibacillus whitsoniae sp. nov., Paenibacillus spiritus sp. nov. Isolated from the Mars Exploration Rover during spacecraft assembly.</title>
        <authorList>
            <person name="Seuylemezian A."/>
            <person name="Vaishampayan P."/>
        </authorList>
    </citation>
    <scope>NUCLEOTIDE SEQUENCE [LARGE SCALE GENOMIC DNA]</scope>
    <source>
        <strain evidence="12 13">MER_111</strain>
    </source>
</reference>
<dbReference type="InterPro" id="IPR014729">
    <property type="entry name" value="Rossmann-like_a/b/a_fold"/>
</dbReference>
<evidence type="ECO:0000256" key="1">
    <source>
        <dbReference type="ARBA" id="ARBA00002324"/>
    </source>
</evidence>
<dbReference type="PANTHER" id="PTHR39321">
    <property type="entry name" value="NICOTINATE-NUCLEOTIDE ADENYLYLTRANSFERASE-RELATED"/>
    <property type="match status" value="1"/>
</dbReference>
<evidence type="ECO:0000256" key="10">
    <source>
        <dbReference type="HAMAP-Rule" id="MF_00244"/>
    </source>
</evidence>
<gene>
    <name evidence="10" type="primary">nadD</name>
    <name evidence="12" type="ORF">F4V43_08135</name>
</gene>
<keyword evidence="5 10" id="KW-0548">Nucleotidyltransferase</keyword>
<evidence type="ECO:0000259" key="11">
    <source>
        <dbReference type="Pfam" id="PF01467"/>
    </source>
</evidence>
<keyword evidence="7 10" id="KW-0067">ATP-binding</keyword>
<proteinExistence type="inferred from homology"/>
<dbReference type="Proteomes" id="UP000367750">
    <property type="component" value="Unassembled WGS sequence"/>
</dbReference>
<dbReference type="NCBIfam" id="NF000840">
    <property type="entry name" value="PRK00071.1-3"/>
    <property type="match status" value="1"/>
</dbReference>
<evidence type="ECO:0000256" key="6">
    <source>
        <dbReference type="ARBA" id="ARBA00022741"/>
    </source>
</evidence>
<dbReference type="CDD" id="cd02165">
    <property type="entry name" value="NMNAT"/>
    <property type="match status" value="1"/>
</dbReference>
<dbReference type="Gene3D" id="3.40.50.620">
    <property type="entry name" value="HUPs"/>
    <property type="match status" value="1"/>
</dbReference>
<dbReference type="InterPro" id="IPR004821">
    <property type="entry name" value="Cyt_trans-like"/>
</dbReference>
<dbReference type="Pfam" id="PF01467">
    <property type="entry name" value="CTP_transf_like"/>
    <property type="match status" value="1"/>
</dbReference>
<accession>A0A5J5GBN3</accession>
<comment type="catalytic activity">
    <reaction evidence="9 10">
        <text>nicotinate beta-D-ribonucleotide + ATP + H(+) = deamido-NAD(+) + diphosphate</text>
        <dbReference type="Rhea" id="RHEA:22860"/>
        <dbReference type="ChEBI" id="CHEBI:15378"/>
        <dbReference type="ChEBI" id="CHEBI:30616"/>
        <dbReference type="ChEBI" id="CHEBI:33019"/>
        <dbReference type="ChEBI" id="CHEBI:57502"/>
        <dbReference type="ChEBI" id="CHEBI:58437"/>
        <dbReference type="EC" id="2.7.7.18"/>
    </reaction>
</comment>
<dbReference type="RefSeq" id="WP_150457741.1">
    <property type="nucleotide sequence ID" value="NZ_VYKK01000008.1"/>
</dbReference>